<dbReference type="Pfam" id="PF13673">
    <property type="entry name" value="Acetyltransf_10"/>
    <property type="match status" value="1"/>
</dbReference>
<feature type="domain" description="N-acetyltransferase" evidence="1">
    <location>
        <begin position="4"/>
        <end position="143"/>
    </location>
</feature>
<gene>
    <name evidence="2" type="ORF">JOF56_004250</name>
</gene>
<dbReference type="PROSITE" id="PS51186">
    <property type="entry name" value="GNAT"/>
    <property type="match status" value="1"/>
</dbReference>
<sequence>MKKVPGPELSAADLQAILRLRAEVFIVEQKAAYLDVDGRDLERGTIHYWFEDVDGVLAYLRVLTEPHGDMRIGRVCAAQRARGGGLAYQLMAAAVEDLSAVRSVLDSQVYARGFYERFGYVAEGDEYVDEDGIPHVTMRRLARTG</sequence>
<dbReference type="InterPro" id="IPR016181">
    <property type="entry name" value="Acyl_CoA_acyltransferase"/>
</dbReference>
<keyword evidence="3" id="KW-1185">Reference proteome</keyword>
<dbReference type="EMBL" id="JAGINW010000001">
    <property type="protein sequence ID" value="MBP2323865.1"/>
    <property type="molecule type" value="Genomic_DNA"/>
</dbReference>
<organism evidence="2 3">
    <name type="scientific">Kibdelosporangium banguiense</name>
    <dbReference type="NCBI Taxonomy" id="1365924"/>
    <lineage>
        <taxon>Bacteria</taxon>
        <taxon>Bacillati</taxon>
        <taxon>Actinomycetota</taxon>
        <taxon>Actinomycetes</taxon>
        <taxon>Pseudonocardiales</taxon>
        <taxon>Pseudonocardiaceae</taxon>
        <taxon>Kibdelosporangium</taxon>
    </lineage>
</organism>
<evidence type="ECO:0000313" key="3">
    <source>
        <dbReference type="Proteomes" id="UP001519332"/>
    </source>
</evidence>
<comment type="caution">
    <text evidence="2">The sequence shown here is derived from an EMBL/GenBank/DDBJ whole genome shotgun (WGS) entry which is preliminary data.</text>
</comment>
<evidence type="ECO:0000313" key="2">
    <source>
        <dbReference type="EMBL" id="MBP2323865.1"/>
    </source>
</evidence>
<dbReference type="Gene3D" id="3.40.630.30">
    <property type="match status" value="1"/>
</dbReference>
<dbReference type="SUPFAM" id="SSF55729">
    <property type="entry name" value="Acyl-CoA N-acyltransferases (Nat)"/>
    <property type="match status" value="1"/>
</dbReference>
<proteinExistence type="predicted"/>
<name>A0ABS4THG1_9PSEU</name>
<accession>A0ABS4THG1</accession>
<evidence type="ECO:0000259" key="1">
    <source>
        <dbReference type="PROSITE" id="PS51186"/>
    </source>
</evidence>
<dbReference type="InterPro" id="IPR000182">
    <property type="entry name" value="GNAT_dom"/>
</dbReference>
<protein>
    <submittedName>
        <fullName evidence="2">ElaA protein</fullName>
    </submittedName>
</protein>
<dbReference type="Proteomes" id="UP001519332">
    <property type="component" value="Unassembled WGS sequence"/>
</dbReference>
<reference evidence="2 3" key="1">
    <citation type="submission" date="2021-03" db="EMBL/GenBank/DDBJ databases">
        <title>Sequencing the genomes of 1000 actinobacteria strains.</title>
        <authorList>
            <person name="Klenk H.-P."/>
        </authorList>
    </citation>
    <scope>NUCLEOTIDE SEQUENCE [LARGE SCALE GENOMIC DNA]</scope>
    <source>
        <strain evidence="2 3">DSM 46670</strain>
    </source>
</reference>